<reference evidence="9" key="1">
    <citation type="submission" date="2016-07" db="EMBL/GenBank/DDBJ databases">
        <title>Frankia sp. NRRL B-16219 Genome sequencing.</title>
        <authorList>
            <person name="Ghodhbane-Gtari F."/>
            <person name="Swanson E."/>
            <person name="Gueddou A."/>
            <person name="Louati M."/>
            <person name="Nouioui I."/>
            <person name="Hezbri K."/>
            <person name="Abebe-Akele F."/>
            <person name="Simpson S."/>
            <person name="Morris K."/>
            <person name="Thomas K."/>
            <person name="Gtari M."/>
            <person name="Tisa L.S."/>
        </authorList>
    </citation>
    <scope>NUCLEOTIDE SEQUENCE [LARGE SCALE GENOMIC DNA]</scope>
    <source>
        <strain evidence="9">NRRL B-16219</strain>
    </source>
</reference>
<feature type="compositionally biased region" description="Pro residues" evidence="5">
    <location>
        <begin position="221"/>
        <end position="235"/>
    </location>
</feature>
<dbReference type="GO" id="GO:0016985">
    <property type="term" value="F:mannan endo-1,4-beta-mannosidase activity"/>
    <property type="evidence" value="ECO:0007669"/>
    <property type="project" value="InterPro"/>
</dbReference>
<proteinExistence type="inferred from homology"/>
<feature type="active site" description="Proton donor" evidence="4">
    <location>
        <position position="418"/>
    </location>
</feature>
<evidence type="ECO:0000313" key="8">
    <source>
        <dbReference type="EMBL" id="OHV22746.1"/>
    </source>
</evidence>
<evidence type="ECO:0000256" key="3">
    <source>
        <dbReference type="ARBA" id="ARBA00023295"/>
    </source>
</evidence>
<feature type="region of interest" description="Disordered" evidence="5">
    <location>
        <begin position="212"/>
        <end position="308"/>
    </location>
</feature>
<dbReference type="InterPro" id="IPR022790">
    <property type="entry name" value="GH26_dom"/>
</dbReference>
<keyword evidence="6" id="KW-1133">Transmembrane helix</keyword>
<evidence type="ECO:0000256" key="4">
    <source>
        <dbReference type="PROSITE-ProRule" id="PRU01100"/>
    </source>
</evidence>
<gene>
    <name evidence="8" type="ORF">BBK14_25205</name>
</gene>
<dbReference type="SUPFAM" id="SSF51445">
    <property type="entry name" value="(Trans)glycosidases"/>
    <property type="match status" value="1"/>
</dbReference>
<dbReference type="Proteomes" id="UP000179769">
    <property type="component" value="Unassembled WGS sequence"/>
</dbReference>
<evidence type="ECO:0000256" key="1">
    <source>
        <dbReference type="ARBA" id="ARBA00007754"/>
    </source>
</evidence>
<dbReference type="Pfam" id="PF02156">
    <property type="entry name" value="Glyco_hydro_26"/>
    <property type="match status" value="1"/>
</dbReference>
<evidence type="ECO:0000259" key="7">
    <source>
        <dbReference type="PROSITE" id="PS51764"/>
    </source>
</evidence>
<comment type="caution">
    <text evidence="8">The sequence shown here is derived from an EMBL/GenBank/DDBJ whole genome shotgun (WGS) entry which is preliminary data.</text>
</comment>
<dbReference type="AlphaFoldDB" id="A0A1S1PMZ6"/>
<dbReference type="PROSITE" id="PS51764">
    <property type="entry name" value="GH26"/>
    <property type="match status" value="1"/>
</dbReference>
<feature type="compositionally biased region" description="Basic residues" evidence="5">
    <location>
        <begin position="34"/>
        <end position="44"/>
    </location>
</feature>
<dbReference type="InterPro" id="IPR000805">
    <property type="entry name" value="Glyco_hydro_26"/>
</dbReference>
<keyword evidence="6" id="KW-0472">Membrane</keyword>
<feature type="active site" description="Nucleophile" evidence="4">
    <location>
        <position position="530"/>
    </location>
</feature>
<comment type="similarity">
    <text evidence="1 4">Belongs to the glycosyl hydrolase 26 family.</text>
</comment>
<dbReference type="PANTHER" id="PTHR40079">
    <property type="entry name" value="MANNAN ENDO-1,4-BETA-MANNOSIDASE E-RELATED"/>
    <property type="match status" value="1"/>
</dbReference>
<dbReference type="RefSeq" id="WP_071066004.1">
    <property type="nucleotide sequence ID" value="NZ_JBFLUH010000111.1"/>
</dbReference>
<dbReference type="OrthoDB" id="9816550at2"/>
<feature type="region of interest" description="Disordered" evidence="5">
    <location>
        <begin position="68"/>
        <end position="102"/>
    </location>
</feature>
<dbReference type="PANTHER" id="PTHR40079:SF4">
    <property type="entry name" value="GH26 DOMAIN-CONTAINING PROTEIN-RELATED"/>
    <property type="match status" value="1"/>
</dbReference>
<protein>
    <submittedName>
        <fullName evidence="8">Beta-mannanase</fullName>
    </submittedName>
</protein>
<feature type="compositionally biased region" description="Low complexity" evidence="5">
    <location>
        <begin position="236"/>
        <end position="251"/>
    </location>
</feature>
<dbReference type="GO" id="GO:0006080">
    <property type="term" value="P:substituted mannan metabolic process"/>
    <property type="evidence" value="ECO:0007669"/>
    <property type="project" value="InterPro"/>
</dbReference>
<accession>A0A1S1PMZ6</accession>
<dbReference type="EMBL" id="MAXA01000244">
    <property type="protein sequence ID" value="OHV22746.1"/>
    <property type="molecule type" value="Genomic_DNA"/>
</dbReference>
<keyword evidence="6" id="KW-0812">Transmembrane</keyword>
<evidence type="ECO:0000256" key="6">
    <source>
        <dbReference type="SAM" id="Phobius"/>
    </source>
</evidence>
<evidence type="ECO:0000256" key="5">
    <source>
        <dbReference type="SAM" id="MobiDB-lite"/>
    </source>
</evidence>
<sequence>MASTPGGRPTPQVDRTSRFGFGRNPAGAPASRPPRPRRRHRFGRGPRLGLAAGFVLALSLPLVAPAGAAPTAATPTPSPTVGTTPEADGTSSPVPSSSAGGVADQQVPVAGLTSGPATAGQSKLTLVLFDSDIVLVGGRGFGPGKDVAVTAATTDLGGSASARSGADGRFILGFQVPLGFSGRVTVTAKQESVEASGTLDVVDAGTPGLANGAANGAEVPAPAPTASPVPGPAATPAPTTAEPTTSEPTASGPTSSEPTGTARATTPPSTGRRGSPAPTAVPAPAPTAAPSAGSGTGTGTTTGGTGRLSGLPWMSGVYPSHVLSQVMSFGTWRGRANDVAHVFTVRTQGWNAMVEPRWPLDLYKAFPGKLIISQPTYPKGQGNNAACARGEYDSYWKTFGTFLKNNGRADSIVRIGWEFNGKFMYWHSDPAGTEFRDCFRKISTAIRSTDPAVKIDWTFNAHASPVPNGGTPWAAYPGDEYVDYVGIDSYDWYPPSRDEATWKKQCEDPNGLCYLLEFARQHGKKVGVGEWGVSSCSRNGGGDNPFYIQKMFDTFTKYADVMAYEAYFHDAAPGNVCSTIMNGGQNPKASALYKKLFGSL</sequence>
<keyword evidence="2 4" id="KW-0378">Hydrolase</keyword>
<feature type="transmembrane region" description="Helical" evidence="6">
    <location>
        <begin position="48"/>
        <end position="68"/>
    </location>
</feature>
<dbReference type="Gene3D" id="3.20.20.80">
    <property type="entry name" value="Glycosidases"/>
    <property type="match status" value="1"/>
</dbReference>
<feature type="domain" description="GH26" evidence="7">
    <location>
        <begin position="276"/>
        <end position="600"/>
    </location>
</feature>
<keyword evidence="3 4" id="KW-0326">Glycosidase</keyword>
<evidence type="ECO:0000313" key="9">
    <source>
        <dbReference type="Proteomes" id="UP000179769"/>
    </source>
</evidence>
<evidence type="ECO:0000256" key="2">
    <source>
        <dbReference type="ARBA" id="ARBA00022801"/>
    </source>
</evidence>
<feature type="compositionally biased region" description="Gly residues" evidence="5">
    <location>
        <begin position="294"/>
        <end position="307"/>
    </location>
</feature>
<organism evidence="8 9">
    <name type="scientific">Parafrankia soli</name>
    <dbReference type="NCBI Taxonomy" id="2599596"/>
    <lineage>
        <taxon>Bacteria</taxon>
        <taxon>Bacillati</taxon>
        <taxon>Actinomycetota</taxon>
        <taxon>Actinomycetes</taxon>
        <taxon>Frankiales</taxon>
        <taxon>Frankiaceae</taxon>
        <taxon>Parafrankia</taxon>
    </lineage>
</organism>
<keyword evidence="9" id="KW-1185">Reference proteome</keyword>
<feature type="region of interest" description="Disordered" evidence="5">
    <location>
        <begin position="1"/>
        <end position="45"/>
    </location>
</feature>
<feature type="compositionally biased region" description="Polar residues" evidence="5">
    <location>
        <begin position="252"/>
        <end position="269"/>
    </location>
</feature>
<dbReference type="InterPro" id="IPR017853">
    <property type="entry name" value="GH"/>
</dbReference>
<name>A0A1S1PMZ6_9ACTN</name>